<dbReference type="Pfam" id="PF09995">
    <property type="entry name" value="MPAB_Lcp_cat"/>
    <property type="match status" value="1"/>
</dbReference>
<dbReference type="RefSeq" id="WP_132922708.1">
    <property type="nucleotide sequence ID" value="NZ_SJOI01000001.1"/>
</dbReference>
<proteinExistence type="predicted"/>
<dbReference type="PANTHER" id="PTHR36151:SF3">
    <property type="entry name" value="ER-BOUND OXYGENASE MPAB_MPAB'_RUBBER OXYGENASE CATALYTIC DOMAIN-CONTAINING PROTEIN"/>
    <property type="match status" value="1"/>
</dbReference>
<dbReference type="AlphaFoldDB" id="A0A4R1N936"/>
<protein>
    <submittedName>
        <fullName evidence="2">Uncharacterized protein (DUF2236 family)</fullName>
    </submittedName>
</protein>
<dbReference type="GO" id="GO:0016491">
    <property type="term" value="F:oxidoreductase activity"/>
    <property type="evidence" value="ECO:0007669"/>
    <property type="project" value="InterPro"/>
</dbReference>
<comment type="caution">
    <text evidence="2">The sequence shown here is derived from an EMBL/GenBank/DDBJ whole genome shotgun (WGS) entry which is preliminary data.</text>
</comment>
<sequence length="290" mass="31831">MERLRLLIEKQVLGVSGVALGNIDFSHPAGDPGLYGPDSVVWQVHGDFTSMMCGGISALLLQMLHPSALAGVWDHSNFREDMLGRLRRTAQFISGTSFGPHEAAWGLIEKVKGIHERVSGVDSRGVPYRASDPALLTWVHVAEAHSFLCAHLRWCNPALGAGEQDRYYREAARVAEALGAADIPDNRRDVALYLQKMRPALRCDERTREVTRLLLNASLPGGLAGPMGRLMMRAGIDLLPDWARGQMQLAGTPGGPWLIDPPVRLLAWVLRWAVRNGARHRAMARVGLTS</sequence>
<keyword evidence="3" id="KW-1185">Reference proteome</keyword>
<feature type="domain" description="ER-bound oxygenase mpaB/mpaB'/Rubber oxygenase catalytic" evidence="1">
    <location>
        <begin position="42"/>
        <end position="272"/>
    </location>
</feature>
<dbReference type="Proteomes" id="UP000294555">
    <property type="component" value="Unassembled WGS sequence"/>
</dbReference>
<name>A0A4R1N936_9GAMM</name>
<evidence type="ECO:0000259" key="1">
    <source>
        <dbReference type="Pfam" id="PF09995"/>
    </source>
</evidence>
<accession>A0A4R1N936</accession>
<dbReference type="InterPro" id="IPR018713">
    <property type="entry name" value="MPAB/Lcp_cat_dom"/>
</dbReference>
<dbReference type="EMBL" id="SJOI01000001">
    <property type="protein sequence ID" value="TCL03884.1"/>
    <property type="molecule type" value="Genomic_DNA"/>
</dbReference>
<evidence type="ECO:0000313" key="3">
    <source>
        <dbReference type="Proteomes" id="UP000294555"/>
    </source>
</evidence>
<gene>
    <name evidence="2" type="ORF">EZJ58_1974</name>
</gene>
<dbReference type="PANTHER" id="PTHR36151">
    <property type="entry name" value="BLR2777 PROTEIN"/>
    <property type="match status" value="1"/>
</dbReference>
<evidence type="ECO:0000313" key="2">
    <source>
        <dbReference type="EMBL" id="TCL03884.1"/>
    </source>
</evidence>
<reference evidence="2 3" key="1">
    <citation type="submission" date="2019-02" db="EMBL/GenBank/DDBJ databases">
        <title>Investigation of anaerobic lignin degradation for improved lignocellulosic biofuels.</title>
        <authorList>
            <person name="Deangelis K."/>
        </authorList>
    </citation>
    <scope>NUCLEOTIDE SEQUENCE [LARGE SCALE GENOMIC DNA]</scope>
    <source>
        <strain evidence="2 3">159R</strain>
    </source>
</reference>
<organism evidence="2 3">
    <name type="scientific">Sodalis ligni</name>
    <dbReference type="NCBI Taxonomy" id="2697027"/>
    <lineage>
        <taxon>Bacteria</taxon>
        <taxon>Pseudomonadati</taxon>
        <taxon>Pseudomonadota</taxon>
        <taxon>Gammaproteobacteria</taxon>
        <taxon>Enterobacterales</taxon>
        <taxon>Bruguierivoracaceae</taxon>
        <taxon>Sodalis</taxon>
    </lineage>
</organism>
<dbReference type="OrthoDB" id="108890at2"/>